<gene>
    <name evidence="1" type="ORF">GO986_16380</name>
</gene>
<protein>
    <submittedName>
        <fullName evidence="1">Uncharacterized protein</fullName>
    </submittedName>
</protein>
<proteinExistence type="predicted"/>
<evidence type="ECO:0000313" key="2">
    <source>
        <dbReference type="Proteomes" id="UP000483286"/>
    </source>
</evidence>
<sequence>MILYLFQVLKTGLEDEMSDANTTFTTPASWDRLLNTTDQPLNLAEMLSSVPAALKARRTLQLVMTTGNPVAIADAISELEKFKDEPVAGVRLMAAVALRHYPHVLATQDAPLTSLDPLAIEDTCDAAFARGMALGEAQQITEALAYLLTALKFAEALQMEYRAQHIEMEIGRLHTVLGDPQPERIINAMGRLPLSARRKYWGERLLASAYIAQGDYAAAAIQLAGQNSDLGGFTAVLLGHEGSCPDGPFAGPTTALAALRSGKPFSAPPIPGHSLQADYSALFRAWAMLRTRAMASQARNLLIHRPVRVADQRAHRAAALIQANAVQSLDDDIDHLIVEFNNALAQMPVREHFLRLLRAIQPDAYVLLGMLPGIHQEVAESLPEIAILTGTAITYRHTIHKLPGRDGGGAVLVRAAATGQTGPESRPHPNAHQRIRATVTSLEVSGFVNLGHAIRALAAFRSGARTSRQSVWTEALDRALSWVDSTALREDLRPHLGL</sequence>
<accession>A0A7C9MSS8</accession>
<dbReference type="RefSeq" id="WP_157460383.1">
    <property type="nucleotide sequence ID" value="NZ_WQLB01000026.1"/>
</dbReference>
<name>A0A7C9MSS8_9DEIO</name>
<reference evidence="1 2" key="1">
    <citation type="submission" date="2019-12" db="EMBL/GenBank/DDBJ databases">
        <title>Deinococcus sp. HMF7620 Genome sequencing and assembly.</title>
        <authorList>
            <person name="Kang H."/>
            <person name="Kim H."/>
            <person name="Joh K."/>
        </authorList>
    </citation>
    <scope>NUCLEOTIDE SEQUENCE [LARGE SCALE GENOMIC DNA]</scope>
    <source>
        <strain evidence="1 2">HMF7620</strain>
    </source>
</reference>
<dbReference type="Proteomes" id="UP000483286">
    <property type="component" value="Unassembled WGS sequence"/>
</dbReference>
<comment type="caution">
    <text evidence="1">The sequence shown here is derived from an EMBL/GenBank/DDBJ whole genome shotgun (WGS) entry which is preliminary data.</text>
</comment>
<dbReference type="AlphaFoldDB" id="A0A7C9MSS8"/>
<keyword evidence="2" id="KW-1185">Reference proteome</keyword>
<dbReference type="EMBL" id="WQLB01000026">
    <property type="protein sequence ID" value="MVN88324.1"/>
    <property type="molecule type" value="Genomic_DNA"/>
</dbReference>
<organism evidence="1 2">
    <name type="scientific">Deinococcus arboris</name>
    <dbReference type="NCBI Taxonomy" id="2682977"/>
    <lineage>
        <taxon>Bacteria</taxon>
        <taxon>Thermotogati</taxon>
        <taxon>Deinococcota</taxon>
        <taxon>Deinococci</taxon>
        <taxon>Deinococcales</taxon>
        <taxon>Deinococcaceae</taxon>
        <taxon>Deinococcus</taxon>
    </lineage>
</organism>
<evidence type="ECO:0000313" key="1">
    <source>
        <dbReference type="EMBL" id="MVN88324.1"/>
    </source>
</evidence>